<evidence type="ECO:0000256" key="2">
    <source>
        <dbReference type="ARBA" id="ARBA00007400"/>
    </source>
</evidence>
<evidence type="ECO:0000256" key="7">
    <source>
        <dbReference type="SAM" id="Phobius"/>
    </source>
</evidence>
<feature type="transmembrane region" description="Helical" evidence="7">
    <location>
        <begin position="12"/>
        <end position="34"/>
    </location>
</feature>
<dbReference type="PANTHER" id="PTHR40074:SF2">
    <property type="entry name" value="O-ACETYLTRANSFERASE WECH"/>
    <property type="match status" value="1"/>
</dbReference>
<dbReference type="OrthoDB" id="9810469at2"/>
<sequence>MSDFKLKEDTSWLDNLRVIATISVIFLHVAAPFLYKFTKISGFNWWTANVYDSLVRFSVPIFVMITGALLLPKDYQLNDYLKKRVVRIIFPFLFWISIYSIHVLYLLKNGFKLPFLQMLTIGSTTFAYRTTYHFWYIYMIIGIYLFIPILSKWIKNAKEKEIHYFLLLWIVAIIIAQPLFSKYVPDFNLQYFAGFIGYVVLGYYLSIRNFENVKHIKAIALLIFATGVLLTVFGTYFLSLISGRFVIDLYTYFSPNVIIAAVGLFLFFKHINLANPIWKAIRKFINKHSFGIYFIHILVLFYLNKSGINGAVLGPAFGIPFATLACLCISGLMIYLLKKIGLAKVVG</sequence>
<evidence type="ECO:0000313" key="10">
    <source>
        <dbReference type="Proteomes" id="UP000309488"/>
    </source>
</evidence>
<dbReference type="PANTHER" id="PTHR40074">
    <property type="entry name" value="O-ACETYLTRANSFERASE WECH"/>
    <property type="match status" value="1"/>
</dbReference>
<comment type="subcellular location">
    <subcellularLocation>
        <location evidence="1">Cell membrane</location>
        <topology evidence="1">Multi-pass membrane protein</topology>
    </subcellularLocation>
</comment>
<keyword evidence="5 7" id="KW-1133">Transmembrane helix</keyword>
<feature type="transmembrane region" description="Helical" evidence="7">
    <location>
        <begin position="84"/>
        <end position="107"/>
    </location>
</feature>
<reference evidence="9 10" key="1">
    <citation type="submission" date="2019-04" db="EMBL/GenBank/DDBJ databases">
        <title>Pedobacter sp. RP-3-22 sp. nov., isolated from Arctic soil.</title>
        <authorList>
            <person name="Dahal R.H."/>
            <person name="Kim D.-U."/>
        </authorList>
    </citation>
    <scope>NUCLEOTIDE SEQUENCE [LARGE SCALE GENOMIC DNA]</scope>
    <source>
        <strain evidence="9 10">RP-3-22</strain>
    </source>
</reference>
<dbReference type="EMBL" id="SWBR01000005">
    <property type="protein sequence ID" value="TKC05662.1"/>
    <property type="molecule type" value="Genomic_DNA"/>
</dbReference>
<feature type="transmembrane region" description="Helical" evidence="7">
    <location>
        <begin position="249"/>
        <end position="268"/>
    </location>
</feature>
<keyword evidence="6 7" id="KW-0472">Membrane</keyword>
<feature type="transmembrane region" description="Helical" evidence="7">
    <location>
        <begin position="132"/>
        <end position="150"/>
    </location>
</feature>
<dbReference type="InterPro" id="IPR002656">
    <property type="entry name" value="Acyl_transf_3_dom"/>
</dbReference>
<proteinExistence type="inferred from homology"/>
<comment type="similarity">
    <text evidence="2">Belongs to the acyltransferase 3 family.</text>
</comment>
<keyword evidence="10" id="KW-1185">Reference proteome</keyword>
<evidence type="ECO:0000256" key="3">
    <source>
        <dbReference type="ARBA" id="ARBA00022475"/>
    </source>
</evidence>
<accession>A0A4U1CF79</accession>
<feature type="domain" description="Acyltransferase 3" evidence="8">
    <location>
        <begin position="11"/>
        <end position="332"/>
    </location>
</feature>
<dbReference type="RefSeq" id="WP_136843817.1">
    <property type="nucleotide sequence ID" value="NZ_SWBR01000005.1"/>
</dbReference>
<feature type="transmembrane region" description="Helical" evidence="7">
    <location>
        <begin position="316"/>
        <end position="337"/>
    </location>
</feature>
<protein>
    <recommendedName>
        <fullName evidence="8">Acyltransferase 3 domain-containing protein</fullName>
    </recommendedName>
</protein>
<feature type="transmembrane region" description="Helical" evidence="7">
    <location>
        <begin position="54"/>
        <end position="72"/>
    </location>
</feature>
<organism evidence="9 10">
    <name type="scientific">Pedobacter polaris</name>
    <dbReference type="NCBI Taxonomy" id="2571273"/>
    <lineage>
        <taxon>Bacteria</taxon>
        <taxon>Pseudomonadati</taxon>
        <taxon>Bacteroidota</taxon>
        <taxon>Sphingobacteriia</taxon>
        <taxon>Sphingobacteriales</taxon>
        <taxon>Sphingobacteriaceae</taxon>
        <taxon>Pedobacter</taxon>
    </lineage>
</organism>
<evidence type="ECO:0000256" key="6">
    <source>
        <dbReference type="ARBA" id="ARBA00023136"/>
    </source>
</evidence>
<dbReference type="Pfam" id="PF01757">
    <property type="entry name" value="Acyl_transf_3"/>
    <property type="match status" value="1"/>
</dbReference>
<evidence type="ECO:0000256" key="4">
    <source>
        <dbReference type="ARBA" id="ARBA00022692"/>
    </source>
</evidence>
<evidence type="ECO:0000259" key="8">
    <source>
        <dbReference type="Pfam" id="PF01757"/>
    </source>
</evidence>
<feature type="transmembrane region" description="Helical" evidence="7">
    <location>
        <begin position="218"/>
        <end position="237"/>
    </location>
</feature>
<keyword evidence="4 7" id="KW-0812">Transmembrane</keyword>
<evidence type="ECO:0000313" key="9">
    <source>
        <dbReference type="EMBL" id="TKC05662.1"/>
    </source>
</evidence>
<dbReference type="GO" id="GO:0005886">
    <property type="term" value="C:plasma membrane"/>
    <property type="evidence" value="ECO:0007669"/>
    <property type="project" value="UniProtKB-SubCell"/>
</dbReference>
<gene>
    <name evidence="9" type="ORF">FA048_18290</name>
</gene>
<dbReference type="AlphaFoldDB" id="A0A4U1CF79"/>
<comment type="caution">
    <text evidence="9">The sequence shown here is derived from an EMBL/GenBank/DDBJ whole genome shotgun (WGS) entry which is preliminary data.</text>
</comment>
<dbReference type="GO" id="GO:0016413">
    <property type="term" value="F:O-acetyltransferase activity"/>
    <property type="evidence" value="ECO:0007669"/>
    <property type="project" value="TreeGrafter"/>
</dbReference>
<feature type="transmembrane region" description="Helical" evidence="7">
    <location>
        <begin position="288"/>
        <end position="304"/>
    </location>
</feature>
<feature type="transmembrane region" description="Helical" evidence="7">
    <location>
        <begin position="187"/>
        <end position="206"/>
    </location>
</feature>
<feature type="transmembrane region" description="Helical" evidence="7">
    <location>
        <begin position="162"/>
        <end position="181"/>
    </location>
</feature>
<evidence type="ECO:0000256" key="5">
    <source>
        <dbReference type="ARBA" id="ARBA00022989"/>
    </source>
</evidence>
<dbReference type="GO" id="GO:0009246">
    <property type="term" value="P:enterobacterial common antigen biosynthetic process"/>
    <property type="evidence" value="ECO:0007669"/>
    <property type="project" value="TreeGrafter"/>
</dbReference>
<keyword evidence="3" id="KW-1003">Cell membrane</keyword>
<dbReference type="Proteomes" id="UP000309488">
    <property type="component" value="Unassembled WGS sequence"/>
</dbReference>
<name>A0A4U1CF79_9SPHI</name>
<evidence type="ECO:0000256" key="1">
    <source>
        <dbReference type="ARBA" id="ARBA00004651"/>
    </source>
</evidence>